<dbReference type="PANTHER" id="PTHR34069">
    <property type="entry name" value="3-OXOACYL-[ACYL-CARRIER-PROTEIN] SYNTHASE 3"/>
    <property type="match status" value="1"/>
</dbReference>
<feature type="domain" description="Beta-ketoacyl-[acyl-carrier-protein] synthase III C-terminal" evidence="3">
    <location>
        <begin position="250"/>
        <end position="340"/>
    </location>
</feature>
<evidence type="ECO:0000313" key="4">
    <source>
        <dbReference type="EMBL" id="SCE89943.1"/>
    </source>
</evidence>
<proteinExistence type="predicted"/>
<evidence type="ECO:0000313" key="5">
    <source>
        <dbReference type="Proteomes" id="UP000199629"/>
    </source>
</evidence>
<dbReference type="AlphaFoldDB" id="A0A1C4W129"/>
<dbReference type="GO" id="GO:0044550">
    <property type="term" value="P:secondary metabolite biosynthetic process"/>
    <property type="evidence" value="ECO:0007669"/>
    <property type="project" value="TreeGrafter"/>
</dbReference>
<protein>
    <submittedName>
        <fullName evidence="4">3-oxoacyl-[acyl-carrier-protein] synthase-3</fullName>
    </submittedName>
</protein>
<dbReference type="CDD" id="cd00827">
    <property type="entry name" value="init_cond_enzymes"/>
    <property type="match status" value="1"/>
</dbReference>
<dbReference type="InterPro" id="IPR016039">
    <property type="entry name" value="Thiolase-like"/>
</dbReference>
<evidence type="ECO:0000259" key="3">
    <source>
        <dbReference type="Pfam" id="PF08541"/>
    </source>
</evidence>
<dbReference type="Proteomes" id="UP000199629">
    <property type="component" value="Unassembled WGS sequence"/>
</dbReference>
<organism evidence="4 5">
    <name type="scientific">Micromonospora chaiyaphumensis</name>
    <dbReference type="NCBI Taxonomy" id="307119"/>
    <lineage>
        <taxon>Bacteria</taxon>
        <taxon>Bacillati</taxon>
        <taxon>Actinomycetota</taxon>
        <taxon>Actinomycetes</taxon>
        <taxon>Micromonosporales</taxon>
        <taxon>Micromonosporaceae</taxon>
        <taxon>Micromonospora</taxon>
    </lineage>
</organism>
<sequence length="350" mass="36745">MRTDGLFLAGIGAYVPPSVPTRTAVEEGRYDRESWAADGWLGAAVAGDLAAPDLAVRAARQALEGADVRPEEFRLVLHAGTLHQGPDGWPASQYVQRHTVGGSAPAMEVRQACNGMLAAVGLAAGYLAGSAGAALLTGADNFGTPLVDRWRYSAGAGTNRGSVLGDAGTALVLSRRAGFAEVLAVGSVSMPAGEELYRDEHPLFPPACTVGRPMALGSRFARFAAADRDAFTRIKRTLQEERTALARRTLAEAGVLPEQITRAVHLFSGGEPYVRSVLEPIGIDADRGVLDYGRRVGHLGVNDHVAALAHLIETRALGPGDHVLLVNNGGAFSASCVVLRLRHLPARPQG</sequence>
<evidence type="ECO:0000256" key="1">
    <source>
        <dbReference type="ARBA" id="ARBA00022679"/>
    </source>
</evidence>
<dbReference type="InterPro" id="IPR013747">
    <property type="entry name" value="ACP_syn_III_C"/>
</dbReference>
<keyword evidence="1" id="KW-0808">Transferase</keyword>
<dbReference type="Gene3D" id="3.40.47.10">
    <property type="match status" value="2"/>
</dbReference>
<gene>
    <name evidence="4" type="ORF">GA0070214_103111</name>
</gene>
<evidence type="ECO:0000256" key="2">
    <source>
        <dbReference type="ARBA" id="ARBA00023315"/>
    </source>
</evidence>
<dbReference type="Pfam" id="PF08541">
    <property type="entry name" value="ACP_syn_III_C"/>
    <property type="match status" value="1"/>
</dbReference>
<keyword evidence="5" id="KW-1185">Reference proteome</keyword>
<dbReference type="PANTHER" id="PTHR34069:SF2">
    <property type="entry name" value="BETA-KETOACYL-[ACYL-CARRIER-PROTEIN] SYNTHASE III"/>
    <property type="match status" value="1"/>
</dbReference>
<dbReference type="GO" id="GO:0016746">
    <property type="term" value="F:acyltransferase activity"/>
    <property type="evidence" value="ECO:0007669"/>
    <property type="project" value="UniProtKB-KW"/>
</dbReference>
<dbReference type="EMBL" id="FMCS01000003">
    <property type="protein sequence ID" value="SCE89943.1"/>
    <property type="molecule type" value="Genomic_DNA"/>
</dbReference>
<name>A0A1C4W129_9ACTN</name>
<keyword evidence="2" id="KW-0012">Acyltransferase</keyword>
<reference evidence="5" key="1">
    <citation type="submission" date="2016-06" db="EMBL/GenBank/DDBJ databases">
        <authorList>
            <person name="Varghese N."/>
            <person name="Submissions Spin"/>
        </authorList>
    </citation>
    <scope>NUCLEOTIDE SEQUENCE [LARGE SCALE GENOMIC DNA]</scope>
    <source>
        <strain evidence="5">DSM 45246</strain>
    </source>
</reference>
<dbReference type="SUPFAM" id="SSF53901">
    <property type="entry name" value="Thiolase-like"/>
    <property type="match status" value="1"/>
</dbReference>
<accession>A0A1C4W129</accession>
<dbReference type="RefSeq" id="WP_091261693.1">
    <property type="nucleotide sequence ID" value="NZ_FMCS01000003.1"/>
</dbReference>